<feature type="region of interest" description="Disordered" evidence="1">
    <location>
        <begin position="64"/>
        <end position="88"/>
    </location>
</feature>
<sequence length="141" mass="15195">MDILKHYGFVFSGSQESILQMEVEEIVVLDSTDSRSGSPRRGGGISPLPEIRAVVIADRQRLFESSADDESSRASTPDEMTPSLSQRGQYPVRQDLCVSCIAAKAAAALTNQSNIGKDASSSDDDNQVLSLNSSQVRSDDK</sequence>
<proteinExistence type="predicted"/>
<evidence type="ECO:0000313" key="3">
    <source>
        <dbReference type="Proteomes" id="UP000719412"/>
    </source>
</evidence>
<name>A0A8J6HF68_TENMO</name>
<feature type="compositionally biased region" description="Polar residues" evidence="1">
    <location>
        <begin position="127"/>
        <end position="141"/>
    </location>
</feature>
<accession>A0A8J6HF68</accession>
<feature type="region of interest" description="Disordered" evidence="1">
    <location>
        <begin position="114"/>
        <end position="141"/>
    </location>
</feature>
<reference evidence="2" key="1">
    <citation type="journal article" date="2020" name="J Insects Food Feed">
        <title>The yellow mealworm (Tenebrio molitor) genome: a resource for the emerging insects as food and feed industry.</title>
        <authorList>
            <person name="Eriksson T."/>
            <person name="Andere A."/>
            <person name="Kelstrup H."/>
            <person name="Emery V."/>
            <person name="Picard C."/>
        </authorList>
    </citation>
    <scope>NUCLEOTIDE SEQUENCE</scope>
    <source>
        <strain evidence="2">Stoneville</strain>
        <tissue evidence="2">Whole head</tissue>
    </source>
</reference>
<dbReference type="Proteomes" id="UP000719412">
    <property type="component" value="Unassembled WGS sequence"/>
</dbReference>
<reference evidence="2" key="2">
    <citation type="submission" date="2021-08" db="EMBL/GenBank/DDBJ databases">
        <authorList>
            <person name="Eriksson T."/>
        </authorList>
    </citation>
    <scope>NUCLEOTIDE SEQUENCE</scope>
    <source>
        <strain evidence="2">Stoneville</strain>
        <tissue evidence="2">Whole head</tissue>
    </source>
</reference>
<comment type="caution">
    <text evidence="2">The sequence shown here is derived from an EMBL/GenBank/DDBJ whole genome shotgun (WGS) entry which is preliminary data.</text>
</comment>
<feature type="region of interest" description="Disordered" evidence="1">
    <location>
        <begin position="30"/>
        <end position="49"/>
    </location>
</feature>
<keyword evidence="3" id="KW-1185">Reference proteome</keyword>
<dbReference type="EMBL" id="JABDTM020019021">
    <property type="protein sequence ID" value="KAH0817675.1"/>
    <property type="molecule type" value="Genomic_DNA"/>
</dbReference>
<evidence type="ECO:0000256" key="1">
    <source>
        <dbReference type="SAM" id="MobiDB-lite"/>
    </source>
</evidence>
<organism evidence="2 3">
    <name type="scientific">Tenebrio molitor</name>
    <name type="common">Yellow mealworm beetle</name>
    <dbReference type="NCBI Taxonomy" id="7067"/>
    <lineage>
        <taxon>Eukaryota</taxon>
        <taxon>Metazoa</taxon>
        <taxon>Ecdysozoa</taxon>
        <taxon>Arthropoda</taxon>
        <taxon>Hexapoda</taxon>
        <taxon>Insecta</taxon>
        <taxon>Pterygota</taxon>
        <taxon>Neoptera</taxon>
        <taxon>Endopterygota</taxon>
        <taxon>Coleoptera</taxon>
        <taxon>Polyphaga</taxon>
        <taxon>Cucujiformia</taxon>
        <taxon>Tenebrionidae</taxon>
        <taxon>Tenebrio</taxon>
    </lineage>
</organism>
<dbReference type="AlphaFoldDB" id="A0A8J6HF68"/>
<evidence type="ECO:0000313" key="2">
    <source>
        <dbReference type="EMBL" id="KAH0817675.1"/>
    </source>
</evidence>
<protein>
    <submittedName>
        <fullName evidence="2">Uncharacterized protein</fullName>
    </submittedName>
</protein>
<gene>
    <name evidence="2" type="ORF">GEV33_005116</name>
</gene>